<name>A0A9W9MKJ4_9EURO</name>
<feature type="transmembrane region" description="Helical" evidence="5">
    <location>
        <begin position="211"/>
        <end position="229"/>
    </location>
</feature>
<gene>
    <name evidence="6" type="ORF">N7449_005057</name>
</gene>
<evidence type="ECO:0000256" key="5">
    <source>
        <dbReference type="SAM" id="Phobius"/>
    </source>
</evidence>
<evidence type="ECO:0000256" key="2">
    <source>
        <dbReference type="ARBA" id="ARBA00022692"/>
    </source>
</evidence>
<keyword evidence="7" id="KW-1185">Reference proteome</keyword>
<reference evidence="6" key="1">
    <citation type="submission" date="2022-11" db="EMBL/GenBank/DDBJ databases">
        <authorList>
            <person name="Petersen C."/>
        </authorList>
    </citation>
    <scope>NUCLEOTIDE SEQUENCE</scope>
    <source>
        <strain evidence="6">IBT 20477</strain>
    </source>
</reference>
<dbReference type="Proteomes" id="UP001150942">
    <property type="component" value="Unassembled WGS sequence"/>
</dbReference>
<comment type="caution">
    <text evidence="6">The sequence shown here is derived from an EMBL/GenBank/DDBJ whole genome shotgun (WGS) entry which is preliminary data.</text>
</comment>
<sequence length="297" mass="33244">MGDSDNNEFEFILYRYTPSTAAASIFVACFAILTLLHTIRLIQTRAWFFISFAIGLIFELVGYIARIFSHHNKTALGPYIVQTLLILIAPPLFAASIYMTLGRIVTRLEAENASIIRTKWMTKIFVTGDVISFLLQSSGSGHMAAGTVDAMKMGKLIAIGGLAVQLVFFALFVFVACVFHHRLKKSPKNGVHIDTSRMAQSKFPHVGKWEWVMYALYSACVLILIRSLFRVVEFVQGNDGFIMKHEVFLYIFDALLMALTGLILLVIFPGAFLSPRRGDNVDGEIQLTSMESARDER</sequence>
<feature type="transmembrane region" description="Helical" evidence="5">
    <location>
        <begin position="46"/>
        <end position="67"/>
    </location>
</feature>
<proteinExistence type="predicted"/>
<dbReference type="InterPro" id="IPR007568">
    <property type="entry name" value="RTA1"/>
</dbReference>
<keyword evidence="2 5" id="KW-0812">Transmembrane</keyword>
<dbReference type="Pfam" id="PF04479">
    <property type="entry name" value="RTA1"/>
    <property type="match status" value="1"/>
</dbReference>
<accession>A0A9W9MKJ4</accession>
<feature type="transmembrane region" description="Helical" evidence="5">
    <location>
        <begin position="156"/>
        <end position="179"/>
    </location>
</feature>
<evidence type="ECO:0000313" key="7">
    <source>
        <dbReference type="Proteomes" id="UP001150942"/>
    </source>
</evidence>
<dbReference type="GO" id="GO:0016020">
    <property type="term" value="C:membrane"/>
    <property type="evidence" value="ECO:0007669"/>
    <property type="project" value="UniProtKB-SubCell"/>
</dbReference>
<evidence type="ECO:0000256" key="1">
    <source>
        <dbReference type="ARBA" id="ARBA00004141"/>
    </source>
</evidence>
<evidence type="ECO:0000256" key="4">
    <source>
        <dbReference type="ARBA" id="ARBA00023136"/>
    </source>
</evidence>
<keyword evidence="4 5" id="KW-0472">Membrane</keyword>
<keyword evidence="3 5" id="KW-1133">Transmembrane helix</keyword>
<dbReference type="PANTHER" id="PTHR31465:SF31">
    <property type="entry name" value="DOMAIN PROTEIN, PUTATIVE (AFU_ORTHOLOGUE AFUA_6G09550)-RELATED"/>
    <property type="match status" value="1"/>
</dbReference>
<dbReference type="OrthoDB" id="3358017at2759"/>
<evidence type="ECO:0000256" key="3">
    <source>
        <dbReference type="ARBA" id="ARBA00022989"/>
    </source>
</evidence>
<evidence type="ECO:0000313" key="6">
    <source>
        <dbReference type="EMBL" id="KAJ5202978.1"/>
    </source>
</evidence>
<dbReference type="EMBL" id="JAPQKQ010000003">
    <property type="protein sequence ID" value="KAJ5202978.1"/>
    <property type="molecule type" value="Genomic_DNA"/>
</dbReference>
<organism evidence="6 7">
    <name type="scientific">Penicillium cf. viridicatum</name>
    <dbReference type="NCBI Taxonomy" id="2972119"/>
    <lineage>
        <taxon>Eukaryota</taxon>
        <taxon>Fungi</taxon>
        <taxon>Dikarya</taxon>
        <taxon>Ascomycota</taxon>
        <taxon>Pezizomycotina</taxon>
        <taxon>Eurotiomycetes</taxon>
        <taxon>Eurotiomycetidae</taxon>
        <taxon>Eurotiales</taxon>
        <taxon>Aspergillaceae</taxon>
        <taxon>Penicillium</taxon>
    </lineage>
</organism>
<feature type="transmembrane region" description="Helical" evidence="5">
    <location>
        <begin position="20"/>
        <end position="39"/>
    </location>
</feature>
<protein>
    <recommendedName>
        <fullName evidence="8">RTA1 like protein</fullName>
    </recommendedName>
</protein>
<dbReference type="PANTHER" id="PTHR31465">
    <property type="entry name" value="PROTEIN RTA1-RELATED"/>
    <property type="match status" value="1"/>
</dbReference>
<evidence type="ECO:0008006" key="8">
    <source>
        <dbReference type="Google" id="ProtNLM"/>
    </source>
</evidence>
<dbReference type="AlphaFoldDB" id="A0A9W9MKJ4"/>
<feature type="transmembrane region" description="Helical" evidence="5">
    <location>
        <begin position="249"/>
        <end position="268"/>
    </location>
</feature>
<comment type="subcellular location">
    <subcellularLocation>
        <location evidence="1">Membrane</location>
        <topology evidence="1">Multi-pass membrane protein</topology>
    </subcellularLocation>
</comment>
<reference evidence="6" key="2">
    <citation type="journal article" date="2023" name="IMA Fungus">
        <title>Comparative genomic study of the Penicillium genus elucidates a diverse pangenome and 15 lateral gene transfer events.</title>
        <authorList>
            <person name="Petersen C."/>
            <person name="Sorensen T."/>
            <person name="Nielsen M.R."/>
            <person name="Sondergaard T.E."/>
            <person name="Sorensen J.L."/>
            <person name="Fitzpatrick D.A."/>
            <person name="Frisvad J.C."/>
            <person name="Nielsen K.L."/>
        </authorList>
    </citation>
    <scope>NUCLEOTIDE SEQUENCE</scope>
    <source>
        <strain evidence="6">IBT 20477</strain>
    </source>
</reference>
<feature type="transmembrane region" description="Helical" evidence="5">
    <location>
        <begin position="120"/>
        <end position="136"/>
    </location>
</feature>
<feature type="transmembrane region" description="Helical" evidence="5">
    <location>
        <begin position="79"/>
        <end position="99"/>
    </location>
</feature>